<dbReference type="SUPFAM" id="SSF53474">
    <property type="entry name" value="alpha/beta-Hydrolases"/>
    <property type="match status" value="1"/>
</dbReference>
<dbReference type="EMBL" id="JBHTJV010000026">
    <property type="protein sequence ID" value="MFD0918082.1"/>
    <property type="molecule type" value="Genomic_DNA"/>
</dbReference>
<name>A0ABW3FK92_9HYPH</name>
<keyword evidence="1" id="KW-0378">Hydrolase</keyword>
<dbReference type="Pfam" id="PF06821">
    <property type="entry name" value="Ser_hydrolase"/>
    <property type="match status" value="1"/>
</dbReference>
<sequence>MKIADADILTIPGYTNSTPDHWLSRWERQFKTASRVEQADWHKPVLEDWTANVIAAVERAERPVIAIGHSLGVQTLVQAVSQMSEQQASRIKGAYLTAPPDVENAAIRPKHLMTFGPYPREPLPFPSVVVASQNDPWCAQPVAQDMAASWGSLFIDAGENGHLNTESGHGPWPEGLLVFAEFMKKLK</sequence>
<keyword evidence="2" id="KW-1185">Reference proteome</keyword>
<dbReference type="InterPro" id="IPR010662">
    <property type="entry name" value="RBBP9/YdeN"/>
</dbReference>
<dbReference type="Gene3D" id="3.40.50.1820">
    <property type="entry name" value="alpha/beta hydrolase"/>
    <property type="match status" value="1"/>
</dbReference>
<reference evidence="2" key="1">
    <citation type="journal article" date="2019" name="Int. J. Syst. Evol. Microbiol.">
        <title>The Global Catalogue of Microorganisms (GCM) 10K type strain sequencing project: providing services to taxonomists for standard genome sequencing and annotation.</title>
        <authorList>
            <consortium name="The Broad Institute Genomics Platform"/>
            <consortium name="The Broad Institute Genome Sequencing Center for Infectious Disease"/>
            <person name="Wu L."/>
            <person name="Ma J."/>
        </authorList>
    </citation>
    <scope>NUCLEOTIDE SEQUENCE [LARGE SCALE GENOMIC DNA]</scope>
    <source>
        <strain evidence="2">CCUG 60023</strain>
    </source>
</reference>
<evidence type="ECO:0000313" key="1">
    <source>
        <dbReference type="EMBL" id="MFD0918082.1"/>
    </source>
</evidence>
<comment type="caution">
    <text evidence="1">The sequence shown here is derived from an EMBL/GenBank/DDBJ whole genome shotgun (WGS) entry which is preliminary data.</text>
</comment>
<dbReference type="GO" id="GO:0016787">
    <property type="term" value="F:hydrolase activity"/>
    <property type="evidence" value="ECO:0007669"/>
    <property type="project" value="UniProtKB-KW"/>
</dbReference>
<accession>A0ABW3FK92</accession>
<gene>
    <name evidence="1" type="ORF">ACFQ14_16890</name>
</gene>
<proteinExistence type="predicted"/>
<organism evidence="1 2">
    <name type="scientific">Pseudahrensia aquimaris</name>
    <dbReference type="NCBI Taxonomy" id="744461"/>
    <lineage>
        <taxon>Bacteria</taxon>
        <taxon>Pseudomonadati</taxon>
        <taxon>Pseudomonadota</taxon>
        <taxon>Alphaproteobacteria</taxon>
        <taxon>Hyphomicrobiales</taxon>
        <taxon>Ahrensiaceae</taxon>
        <taxon>Pseudahrensia</taxon>
    </lineage>
</organism>
<dbReference type="RefSeq" id="WP_377213927.1">
    <property type="nucleotide sequence ID" value="NZ_JBHTJV010000026.1"/>
</dbReference>
<dbReference type="InterPro" id="IPR029058">
    <property type="entry name" value="AB_hydrolase_fold"/>
</dbReference>
<dbReference type="Proteomes" id="UP001597101">
    <property type="component" value="Unassembled WGS sequence"/>
</dbReference>
<evidence type="ECO:0000313" key="2">
    <source>
        <dbReference type="Proteomes" id="UP001597101"/>
    </source>
</evidence>
<protein>
    <submittedName>
        <fullName evidence="1">RBBP9/YdeN family alpha/beta hydrolase</fullName>
    </submittedName>
</protein>